<evidence type="ECO:0000313" key="3">
    <source>
        <dbReference type="Proteomes" id="UP000502498"/>
    </source>
</evidence>
<protein>
    <submittedName>
        <fullName evidence="2">Uncharacterized protein</fullName>
    </submittedName>
</protein>
<name>A0A7D4UA47_9MICO</name>
<keyword evidence="1" id="KW-0472">Membrane</keyword>
<organism evidence="2 3">
    <name type="scientific">Microbacterium hominis</name>
    <dbReference type="NCBI Taxonomy" id="162426"/>
    <lineage>
        <taxon>Bacteria</taxon>
        <taxon>Bacillati</taxon>
        <taxon>Actinomycetota</taxon>
        <taxon>Actinomycetes</taxon>
        <taxon>Micrococcales</taxon>
        <taxon>Microbacteriaceae</taxon>
        <taxon>Microbacterium</taxon>
    </lineage>
</organism>
<keyword evidence="1" id="KW-1133">Transmembrane helix</keyword>
<dbReference type="EMBL" id="CP054038">
    <property type="protein sequence ID" value="QKJ18023.1"/>
    <property type="molecule type" value="Genomic_DNA"/>
</dbReference>
<keyword evidence="1" id="KW-0812">Transmembrane</keyword>
<reference evidence="2 3" key="1">
    <citation type="submission" date="2020-05" db="EMBL/GenBank/DDBJ databases">
        <title>Strain PA2F3 complete genome.</title>
        <authorList>
            <person name="Kim Y.-S."/>
            <person name="Kim S.-J."/>
            <person name="Jung H.-k."/>
            <person name="Kim S.-E."/>
            <person name="Kim K.-H."/>
        </authorList>
    </citation>
    <scope>NUCLEOTIDE SEQUENCE [LARGE SCALE GENOMIC DNA]</scope>
    <source>
        <strain evidence="2 3">PA2F3</strain>
    </source>
</reference>
<dbReference type="AlphaFoldDB" id="A0A7D4UA47"/>
<accession>A0A7D4UA47</accession>
<feature type="transmembrane region" description="Helical" evidence="1">
    <location>
        <begin position="12"/>
        <end position="34"/>
    </location>
</feature>
<gene>
    <name evidence="2" type="ORF">HQM25_00385</name>
</gene>
<dbReference type="Proteomes" id="UP000502498">
    <property type="component" value="Chromosome"/>
</dbReference>
<sequence>MFMGLNGWLFVILTYLVIVAVVGGALYVVVRVAVVHALRSHTRWLEERAAE</sequence>
<evidence type="ECO:0000256" key="1">
    <source>
        <dbReference type="SAM" id="Phobius"/>
    </source>
</evidence>
<dbReference type="RefSeq" id="WP_172988403.1">
    <property type="nucleotide sequence ID" value="NZ_CP054038.1"/>
</dbReference>
<evidence type="ECO:0000313" key="2">
    <source>
        <dbReference type="EMBL" id="QKJ18023.1"/>
    </source>
</evidence>
<proteinExistence type="predicted"/>